<feature type="region of interest" description="Disordered" evidence="6">
    <location>
        <begin position="133"/>
        <end position="157"/>
    </location>
</feature>
<dbReference type="PANTHER" id="PTHR12396">
    <property type="entry name" value="METHYL-CPG BINDING PROTEIN, MBD"/>
    <property type="match status" value="1"/>
</dbReference>
<proteinExistence type="predicted"/>
<evidence type="ECO:0000256" key="1">
    <source>
        <dbReference type="ARBA" id="ARBA00004123"/>
    </source>
</evidence>
<dbReference type="GO" id="GO:0003677">
    <property type="term" value="F:DNA binding"/>
    <property type="evidence" value="ECO:0007669"/>
    <property type="project" value="UniProtKB-KW"/>
</dbReference>
<dbReference type="PANTHER" id="PTHR12396:SF46">
    <property type="entry name" value="METHYL-CPG-BINDING DOMAIN-CONTAINING PROTEIN 6"/>
    <property type="match status" value="1"/>
</dbReference>
<evidence type="ECO:0000313" key="8">
    <source>
        <dbReference type="EMBL" id="KAF3330118.1"/>
    </source>
</evidence>
<keyword evidence="2" id="KW-0805">Transcription regulation</keyword>
<dbReference type="AlphaFoldDB" id="A0A833VPA3"/>
<dbReference type="GO" id="GO:0005634">
    <property type="term" value="C:nucleus"/>
    <property type="evidence" value="ECO:0007669"/>
    <property type="project" value="UniProtKB-SubCell"/>
</dbReference>
<evidence type="ECO:0000256" key="4">
    <source>
        <dbReference type="ARBA" id="ARBA00023163"/>
    </source>
</evidence>
<comment type="subcellular location">
    <subcellularLocation>
        <location evidence="1">Nucleus</location>
    </subcellularLocation>
</comment>
<evidence type="ECO:0000259" key="7">
    <source>
        <dbReference type="PROSITE" id="PS50982"/>
    </source>
</evidence>
<organism evidence="8 9">
    <name type="scientific">Carex littledalei</name>
    <dbReference type="NCBI Taxonomy" id="544730"/>
    <lineage>
        <taxon>Eukaryota</taxon>
        <taxon>Viridiplantae</taxon>
        <taxon>Streptophyta</taxon>
        <taxon>Embryophyta</taxon>
        <taxon>Tracheophyta</taxon>
        <taxon>Spermatophyta</taxon>
        <taxon>Magnoliopsida</taxon>
        <taxon>Liliopsida</taxon>
        <taxon>Poales</taxon>
        <taxon>Cyperaceae</taxon>
        <taxon>Cyperoideae</taxon>
        <taxon>Cariceae</taxon>
        <taxon>Carex</taxon>
        <taxon>Carex subgen. Euthyceras</taxon>
    </lineage>
</organism>
<keyword evidence="9" id="KW-1185">Reference proteome</keyword>
<dbReference type="Proteomes" id="UP000623129">
    <property type="component" value="Unassembled WGS sequence"/>
</dbReference>
<reference evidence="8" key="1">
    <citation type="submission" date="2020-01" db="EMBL/GenBank/DDBJ databases">
        <title>Genome sequence of Kobresia littledalei, the first chromosome-level genome in the family Cyperaceae.</title>
        <authorList>
            <person name="Qu G."/>
        </authorList>
    </citation>
    <scope>NUCLEOTIDE SEQUENCE</scope>
    <source>
        <strain evidence="8">C.B.Clarke</strain>
        <tissue evidence="8">Leaf</tissue>
    </source>
</reference>
<comment type="caution">
    <text evidence="8">The sequence shown here is derived from an EMBL/GenBank/DDBJ whole genome shotgun (WGS) entry which is preliminary data.</text>
</comment>
<protein>
    <submittedName>
        <fullName evidence="8">Methyl-CpG-binding domain-containing protein 5</fullName>
    </submittedName>
</protein>
<feature type="region of interest" description="Disordered" evidence="6">
    <location>
        <begin position="1"/>
        <end position="85"/>
    </location>
</feature>
<name>A0A833VPA3_9POAL</name>
<dbReference type="PROSITE" id="PS50982">
    <property type="entry name" value="MBD"/>
    <property type="match status" value="1"/>
</dbReference>
<dbReference type="OrthoDB" id="10072024at2759"/>
<dbReference type="InterPro" id="IPR001739">
    <property type="entry name" value="Methyl_CpG_DNA-bd"/>
</dbReference>
<feature type="compositionally biased region" description="Basic and acidic residues" evidence="6">
    <location>
        <begin position="133"/>
        <end position="145"/>
    </location>
</feature>
<evidence type="ECO:0000256" key="6">
    <source>
        <dbReference type="SAM" id="MobiDB-lite"/>
    </source>
</evidence>
<gene>
    <name evidence="8" type="ORF">FCM35_KLT05449</name>
</gene>
<dbReference type="Gene3D" id="3.30.890.10">
    <property type="entry name" value="Methyl-cpg-binding Protein 2, Chain A"/>
    <property type="match status" value="1"/>
</dbReference>
<dbReference type="SUPFAM" id="SSF54171">
    <property type="entry name" value="DNA-binding domain"/>
    <property type="match status" value="1"/>
</dbReference>
<evidence type="ECO:0000256" key="5">
    <source>
        <dbReference type="ARBA" id="ARBA00023242"/>
    </source>
</evidence>
<dbReference type="InterPro" id="IPR016177">
    <property type="entry name" value="DNA-bd_dom_sf"/>
</dbReference>
<keyword evidence="5" id="KW-0539">Nucleus</keyword>
<keyword evidence="4" id="KW-0804">Transcription</keyword>
<feature type="compositionally biased region" description="Polar residues" evidence="6">
    <location>
        <begin position="31"/>
        <end position="43"/>
    </location>
</feature>
<evidence type="ECO:0000256" key="2">
    <source>
        <dbReference type="ARBA" id="ARBA00023015"/>
    </source>
</evidence>
<sequence>MAASSHPGVILNPVPISFAPPDTKGVHIGTASPTPSVGETPNNAIKVKKSKRSTVNEESPSVSTESKKAKKPKTDEDAPSVSAEFKRPDWLPEGWSIIERIREGGKKAGLKDKYYIEPGTCKRFRSQVEVRRHLGLLDDPPKPNEKNNSPKAKWFQQ</sequence>
<dbReference type="Pfam" id="PF01429">
    <property type="entry name" value="MBD"/>
    <property type="match status" value="1"/>
</dbReference>
<evidence type="ECO:0000256" key="3">
    <source>
        <dbReference type="ARBA" id="ARBA00023125"/>
    </source>
</evidence>
<keyword evidence="3" id="KW-0238">DNA-binding</keyword>
<feature type="compositionally biased region" description="Low complexity" evidence="6">
    <location>
        <begin position="146"/>
        <end position="157"/>
    </location>
</feature>
<dbReference type="EMBL" id="SWLB01000014">
    <property type="protein sequence ID" value="KAF3330118.1"/>
    <property type="molecule type" value="Genomic_DNA"/>
</dbReference>
<evidence type="ECO:0000313" key="9">
    <source>
        <dbReference type="Proteomes" id="UP000623129"/>
    </source>
</evidence>
<accession>A0A833VPA3</accession>
<feature type="domain" description="MBD" evidence="7">
    <location>
        <begin position="81"/>
        <end position="153"/>
    </location>
</feature>